<dbReference type="Pfam" id="PF10292">
    <property type="entry name" value="7TM_GPCR_Srab"/>
    <property type="match status" value="1"/>
</dbReference>
<feature type="transmembrane region" description="Helical" evidence="5">
    <location>
        <begin position="114"/>
        <end position="136"/>
    </location>
</feature>
<keyword evidence="3 5" id="KW-1133">Transmembrane helix</keyword>
<evidence type="ECO:0000313" key="6">
    <source>
        <dbReference type="Proteomes" id="UP000887575"/>
    </source>
</evidence>
<feature type="transmembrane region" description="Helical" evidence="5">
    <location>
        <begin position="156"/>
        <end position="177"/>
    </location>
</feature>
<reference evidence="7" key="1">
    <citation type="submission" date="2024-02" db="UniProtKB">
        <authorList>
            <consortium name="WormBaseParasite"/>
        </authorList>
    </citation>
    <scope>IDENTIFICATION</scope>
</reference>
<sequence length="206" mass="23446">MSTKLDPNSPICLFTVDIMNNWAMEFFQILFCVMCSFTAIHDICLAIIAGLNFEMFLLNGRDCDGLLFEPGACFPLRIVFDFGIYGQTISLLGIAIERYCAISMTNRYKFVSSTLGLVLTTFVIVFTMALVLYVHFHEDPTELQFNCGPVTRTAASAANILPPYYALVLPPFIVFMLRRIELQRKVTTQRMLRNQGLYSEARLEYL</sequence>
<keyword evidence="2 5" id="KW-0812">Transmembrane</keyword>
<proteinExistence type="predicted"/>
<name>A0AAF3FQ98_9BILA</name>
<protein>
    <submittedName>
        <fullName evidence="7">Uncharacterized protein</fullName>
    </submittedName>
</protein>
<organism evidence="6 7">
    <name type="scientific">Mesorhabditis belari</name>
    <dbReference type="NCBI Taxonomy" id="2138241"/>
    <lineage>
        <taxon>Eukaryota</taxon>
        <taxon>Metazoa</taxon>
        <taxon>Ecdysozoa</taxon>
        <taxon>Nematoda</taxon>
        <taxon>Chromadorea</taxon>
        <taxon>Rhabditida</taxon>
        <taxon>Rhabditina</taxon>
        <taxon>Rhabditomorpha</taxon>
        <taxon>Rhabditoidea</taxon>
        <taxon>Rhabditidae</taxon>
        <taxon>Mesorhabditinae</taxon>
        <taxon>Mesorhabditis</taxon>
    </lineage>
</organism>
<evidence type="ECO:0000256" key="5">
    <source>
        <dbReference type="SAM" id="Phobius"/>
    </source>
</evidence>
<keyword evidence="6" id="KW-1185">Reference proteome</keyword>
<evidence type="ECO:0000256" key="3">
    <source>
        <dbReference type="ARBA" id="ARBA00022989"/>
    </source>
</evidence>
<dbReference type="WBParaSite" id="MBELARI_LOCUS9379">
    <property type="protein sequence ID" value="MBELARI_LOCUS9379"/>
    <property type="gene ID" value="MBELARI_LOCUS9379"/>
</dbReference>
<evidence type="ECO:0000313" key="7">
    <source>
        <dbReference type="WBParaSite" id="MBELARI_LOCUS9379"/>
    </source>
</evidence>
<dbReference type="SUPFAM" id="SSF81321">
    <property type="entry name" value="Family A G protein-coupled receptor-like"/>
    <property type="match status" value="1"/>
</dbReference>
<dbReference type="InterPro" id="IPR019408">
    <property type="entry name" value="7TM_GPCR_serpentine_rcpt_Srab"/>
</dbReference>
<dbReference type="AlphaFoldDB" id="A0AAF3FQ98"/>
<evidence type="ECO:0000256" key="1">
    <source>
        <dbReference type="ARBA" id="ARBA00004141"/>
    </source>
</evidence>
<dbReference type="Gene3D" id="1.20.1070.10">
    <property type="entry name" value="Rhodopsin 7-helix transmembrane proteins"/>
    <property type="match status" value="1"/>
</dbReference>
<accession>A0AAF3FQ98</accession>
<evidence type="ECO:0000256" key="2">
    <source>
        <dbReference type="ARBA" id="ARBA00022692"/>
    </source>
</evidence>
<comment type="subcellular location">
    <subcellularLocation>
        <location evidence="1">Membrane</location>
        <topology evidence="1">Multi-pass membrane protein</topology>
    </subcellularLocation>
</comment>
<keyword evidence="4 5" id="KW-0472">Membrane</keyword>
<feature type="transmembrane region" description="Helical" evidence="5">
    <location>
        <begin position="26"/>
        <end position="51"/>
    </location>
</feature>
<dbReference type="GO" id="GO:0016020">
    <property type="term" value="C:membrane"/>
    <property type="evidence" value="ECO:0007669"/>
    <property type="project" value="UniProtKB-SubCell"/>
</dbReference>
<evidence type="ECO:0000256" key="4">
    <source>
        <dbReference type="ARBA" id="ARBA00023136"/>
    </source>
</evidence>
<dbReference type="Proteomes" id="UP000887575">
    <property type="component" value="Unassembled WGS sequence"/>
</dbReference>